<evidence type="ECO:0000256" key="4">
    <source>
        <dbReference type="PROSITE-ProRule" id="PRU00335"/>
    </source>
</evidence>
<dbReference type="GO" id="GO:0003700">
    <property type="term" value="F:DNA-binding transcription factor activity"/>
    <property type="evidence" value="ECO:0007669"/>
    <property type="project" value="TreeGrafter"/>
</dbReference>
<dbReference type="InterPro" id="IPR050109">
    <property type="entry name" value="HTH-type_TetR-like_transc_reg"/>
</dbReference>
<dbReference type="InterPro" id="IPR009057">
    <property type="entry name" value="Homeodomain-like_sf"/>
</dbReference>
<evidence type="ECO:0000259" key="5">
    <source>
        <dbReference type="PROSITE" id="PS50977"/>
    </source>
</evidence>
<dbReference type="Pfam" id="PF17932">
    <property type="entry name" value="TetR_C_24"/>
    <property type="match status" value="1"/>
</dbReference>
<protein>
    <submittedName>
        <fullName evidence="6">TetR family transcriptional regulator</fullName>
    </submittedName>
</protein>
<dbReference type="PANTHER" id="PTHR30055:SF234">
    <property type="entry name" value="HTH-TYPE TRANSCRIPTIONAL REGULATOR BETI"/>
    <property type="match status" value="1"/>
</dbReference>
<proteinExistence type="predicted"/>
<comment type="caution">
    <text evidence="6">The sequence shown here is derived from an EMBL/GenBank/DDBJ whole genome shotgun (WGS) entry which is preliminary data.</text>
</comment>
<accession>A0A562VHK7</accession>
<dbReference type="EMBL" id="VLLN01000022">
    <property type="protein sequence ID" value="TWJ17352.1"/>
    <property type="molecule type" value="Genomic_DNA"/>
</dbReference>
<keyword evidence="3" id="KW-0804">Transcription</keyword>
<dbReference type="Gene3D" id="1.10.357.10">
    <property type="entry name" value="Tetracycline Repressor, domain 2"/>
    <property type="match status" value="1"/>
</dbReference>
<dbReference type="Proteomes" id="UP000319449">
    <property type="component" value="Unassembled WGS sequence"/>
</dbReference>
<dbReference type="PROSITE" id="PS50977">
    <property type="entry name" value="HTH_TETR_2"/>
    <property type="match status" value="1"/>
</dbReference>
<dbReference type="RefSeq" id="WP_145024440.1">
    <property type="nucleotide sequence ID" value="NZ_VLLN01000022.1"/>
</dbReference>
<keyword evidence="2 4" id="KW-0238">DNA-binding</keyword>
<feature type="domain" description="HTH tetR-type" evidence="5">
    <location>
        <begin position="16"/>
        <end position="76"/>
    </location>
</feature>
<dbReference type="Gene3D" id="1.10.10.60">
    <property type="entry name" value="Homeodomain-like"/>
    <property type="match status" value="1"/>
</dbReference>
<organism evidence="6 7">
    <name type="scientific">Geobacter argillaceus</name>
    <dbReference type="NCBI Taxonomy" id="345631"/>
    <lineage>
        <taxon>Bacteria</taxon>
        <taxon>Pseudomonadati</taxon>
        <taxon>Thermodesulfobacteriota</taxon>
        <taxon>Desulfuromonadia</taxon>
        <taxon>Geobacterales</taxon>
        <taxon>Geobacteraceae</taxon>
        <taxon>Geobacter</taxon>
    </lineage>
</organism>
<name>A0A562VHK7_9BACT</name>
<evidence type="ECO:0000256" key="2">
    <source>
        <dbReference type="ARBA" id="ARBA00023125"/>
    </source>
</evidence>
<dbReference type="SUPFAM" id="SSF48498">
    <property type="entry name" value="Tetracyclin repressor-like, C-terminal domain"/>
    <property type="match status" value="1"/>
</dbReference>
<reference evidence="6 7" key="1">
    <citation type="submission" date="2019-07" db="EMBL/GenBank/DDBJ databases">
        <title>Genomic Encyclopedia of Archaeal and Bacterial Type Strains, Phase II (KMG-II): from individual species to whole genera.</title>
        <authorList>
            <person name="Goeker M."/>
        </authorList>
    </citation>
    <scope>NUCLEOTIDE SEQUENCE [LARGE SCALE GENOMIC DNA]</scope>
    <source>
        <strain evidence="6 7">ATCC BAA-1139</strain>
    </source>
</reference>
<evidence type="ECO:0000313" key="7">
    <source>
        <dbReference type="Proteomes" id="UP000319449"/>
    </source>
</evidence>
<evidence type="ECO:0000313" key="6">
    <source>
        <dbReference type="EMBL" id="TWJ17352.1"/>
    </source>
</evidence>
<keyword evidence="1" id="KW-0805">Transcription regulation</keyword>
<dbReference type="SUPFAM" id="SSF46689">
    <property type="entry name" value="Homeodomain-like"/>
    <property type="match status" value="1"/>
</dbReference>
<sequence length="214" mass="24262">MSTIVHSSIDDQELIAERRQQFVAAATALFGRNSYDSTTMKDISKLAGFSSGLIYSYVQTKEDMLFLVLQNLLDSYQREIPKSLEAVVDPIERFCTAVRAYCQVVDAHSDATLLAYRATKALSSERKAEIKRMELETNSLVADCVRTCIEAGYFRSVNVSLMAYQVVMVAHGWALKRWVLGQNMTLDEYISETIDLFLHGVMTEAGWKHRQQVR</sequence>
<dbReference type="InterPro" id="IPR001647">
    <property type="entry name" value="HTH_TetR"/>
</dbReference>
<keyword evidence="7" id="KW-1185">Reference proteome</keyword>
<dbReference type="InterPro" id="IPR036271">
    <property type="entry name" value="Tet_transcr_reg_TetR-rel_C_sf"/>
</dbReference>
<gene>
    <name evidence="6" type="ORF">JN12_03130</name>
</gene>
<dbReference type="InterPro" id="IPR041490">
    <property type="entry name" value="KstR2_TetR_C"/>
</dbReference>
<dbReference type="GO" id="GO:0000976">
    <property type="term" value="F:transcription cis-regulatory region binding"/>
    <property type="evidence" value="ECO:0007669"/>
    <property type="project" value="TreeGrafter"/>
</dbReference>
<dbReference type="PANTHER" id="PTHR30055">
    <property type="entry name" value="HTH-TYPE TRANSCRIPTIONAL REGULATOR RUTR"/>
    <property type="match status" value="1"/>
</dbReference>
<dbReference type="AlphaFoldDB" id="A0A562VHK7"/>
<dbReference type="OrthoDB" id="9793734at2"/>
<evidence type="ECO:0000256" key="3">
    <source>
        <dbReference type="ARBA" id="ARBA00023163"/>
    </source>
</evidence>
<evidence type="ECO:0000256" key="1">
    <source>
        <dbReference type="ARBA" id="ARBA00023015"/>
    </source>
</evidence>
<dbReference type="Pfam" id="PF00440">
    <property type="entry name" value="TetR_N"/>
    <property type="match status" value="1"/>
</dbReference>
<feature type="DNA-binding region" description="H-T-H motif" evidence="4">
    <location>
        <begin position="39"/>
        <end position="58"/>
    </location>
</feature>